<keyword evidence="2" id="KW-1185">Reference proteome</keyword>
<dbReference type="Proteomes" id="UP000295705">
    <property type="component" value="Unassembled WGS sequence"/>
</dbReference>
<sequence>MWTSRRFLALVVFAGTHFDAAAAIAFTRERLGMAEYEYREF</sequence>
<dbReference type="EMBL" id="SNYO01000003">
    <property type="protein sequence ID" value="TDQ60701.1"/>
    <property type="molecule type" value="Genomic_DNA"/>
</dbReference>
<evidence type="ECO:0000313" key="1">
    <source>
        <dbReference type="EMBL" id="TDQ60701.1"/>
    </source>
</evidence>
<reference evidence="1 2" key="1">
    <citation type="submission" date="2019-03" db="EMBL/GenBank/DDBJ databases">
        <title>Genomic Encyclopedia of Type Strains, Phase IV (KMG-IV): sequencing the most valuable type-strain genomes for metagenomic binning, comparative biology and taxonomic classification.</title>
        <authorList>
            <person name="Goeker M."/>
        </authorList>
    </citation>
    <scope>NUCLEOTIDE SEQUENCE [LARGE SCALE GENOMIC DNA]</scope>
    <source>
        <strain evidence="1 2">DSM 45775</strain>
    </source>
</reference>
<protein>
    <submittedName>
        <fullName evidence="1">Uncharacterized protein</fullName>
    </submittedName>
</protein>
<organism evidence="1 2">
    <name type="scientific">Actinomycetospora succinea</name>
    <dbReference type="NCBI Taxonomy" id="663603"/>
    <lineage>
        <taxon>Bacteria</taxon>
        <taxon>Bacillati</taxon>
        <taxon>Actinomycetota</taxon>
        <taxon>Actinomycetes</taxon>
        <taxon>Pseudonocardiales</taxon>
        <taxon>Pseudonocardiaceae</taxon>
        <taxon>Actinomycetospora</taxon>
    </lineage>
</organism>
<dbReference type="RefSeq" id="WP_279536724.1">
    <property type="nucleotide sequence ID" value="NZ_BAABHR010000025.1"/>
</dbReference>
<name>A0A4R6VEB8_9PSEU</name>
<evidence type="ECO:0000313" key="2">
    <source>
        <dbReference type="Proteomes" id="UP000295705"/>
    </source>
</evidence>
<accession>A0A4R6VEB8</accession>
<comment type="caution">
    <text evidence="1">The sequence shown here is derived from an EMBL/GenBank/DDBJ whole genome shotgun (WGS) entry which is preliminary data.</text>
</comment>
<gene>
    <name evidence="1" type="ORF">EV188_103202</name>
</gene>
<dbReference type="AlphaFoldDB" id="A0A4R6VEB8"/>
<proteinExistence type="predicted"/>